<gene>
    <name evidence="3" type="ORF">HYH02_005714</name>
</gene>
<feature type="compositionally biased region" description="Basic residues" evidence="1">
    <location>
        <begin position="480"/>
        <end position="493"/>
    </location>
</feature>
<dbReference type="EMBL" id="JAEHOD010000015">
    <property type="protein sequence ID" value="KAG2448960.1"/>
    <property type="molecule type" value="Genomic_DNA"/>
</dbReference>
<dbReference type="SUPFAM" id="SSF50998">
    <property type="entry name" value="Quinoprotein alcohol dehydrogenase-like"/>
    <property type="match status" value="2"/>
</dbReference>
<feature type="transmembrane region" description="Helical" evidence="2">
    <location>
        <begin position="27"/>
        <end position="45"/>
    </location>
</feature>
<accession>A0A835WK78</accession>
<keyword evidence="2" id="KW-0812">Transmembrane</keyword>
<evidence type="ECO:0000313" key="4">
    <source>
        <dbReference type="Proteomes" id="UP000613740"/>
    </source>
</evidence>
<protein>
    <recommendedName>
        <fullName evidence="5">Aspartyl/asparaginy/proline hydroxylase domain-containing protein</fullName>
    </recommendedName>
</protein>
<evidence type="ECO:0000256" key="1">
    <source>
        <dbReference type="SAM" id="MobiDB-lite"/>
    </source>
</evidence>
<organism evidence="3 4">
    <name type="scientific">Chlamydomonas schloesseri</name>
    <dbReference type="NCBI Taxonomy" id="2026947"/>
    <lineage>
        <taxon>Eukaryota</taxon>
        <taxon>Viridiplantae</taxon>
        <taxon>Chlorophyta</taxon>
        <taxon>core chlorophytes</taxon>
        <taxon>Chlorophyceae</taxon>
        <taxon>CS clade</taxon>
        <taxon>Chlamydomonadales</taxon>
        <taxon>Chlamydomonadaceae</taxon>
        <taxon>Chlamydomonas</taxon>
    </lineage>
</organism>
<dbReference type="OrthoDB" id="411451at2759"/>
<name>A0A835WK78_9CHLO</name>
<dbReference type="InterPro" id="IPR011047">
    <property type="entry name" value="Quinoprotein_ADH-like_sf"/>
</dbReference>
<feature type="compositionally biased region" description="Basic and acidic residues" evidence="1">
    <location>
        <begin position="434"/>
        <end position="460"/>
    </location>
</feature>
<feature type="compositionally biased region" description="Low complexity" evidence="1">
    <location>
        <begin position="73"/>
        <end position="86"/>
    </location>
</feature>
<dbReference type="InterPro" id="IPR027443">
    <property type="entry name" value="IPNS-like_sf"/>
</dbReference>
<keyword evidence="2" id="KW-1133">Transmembrane helix</keyword>
<feature type="region of interest" description="Disordered" evidence="1">
    <location>
        <begin position="434"/>
        <end position="525"/>
    </location>
</feature>
<comment type="caution">
    <text evidence="3">The sequence shown here is derived from an EMBL/GenBank/DDBJ whole genome shotgun (WGS) entry which is preliminary data.</text>
</comment>
<keyword evidence="4" id="KW-1185">Reference proteome</keyword>
<dbReference type="Gene3D" id="2.130.10.10">
    <property type="entry name" value="YVTN repeat-like/Quinoprotein amine dehydrogenase"/>
    <property type="match status" value="1"/>
</dbReference>
<dbReference type="Proteomes" id="UP000613740">
    <property type="component" value="Unassembled WGS sequence"/>
</dbReference>
<evidence type="ECO:0008006" key="5">
    <source>
        <dbReference type="Google" id="ProtNLM"/>
    </source>
</evidence>
<sequence>MQPVPVRGKLGHAAKSIKFLSPRARRLLSLLFLGGVFFFAFLSFSTHVRDPETPNARGDKKGQAKDGGALRRALSSATDGAATTGGSAVHLEAGTTSEAAPKKPVRLLLASHNRLFWYSVEDNTTHVLHEGEGVHYGVFPGEHDADGTLRSVWNVIRPHNWHPKTSEEHLVQLDAESGKELSRVRIKSRFTHDAVRRGDRVYVANTEGGEVQELQFPSMKKLRSMALFTLKQHVNTLAPLEPDSVWVVLHNLGKSEAVKVDLAADPRPRVVAQVKGVGLKAHGLVAWGSFFVVLDSENGALSLVNPTTGEVKRHFKFPHEEDPPKFLKGLCVVDDVAYFGVNVWGSRDSRDSPNNEADLAAVDLVTGQLLWRRRVPTHGLLNIVAAPQLGEASTYRAMSSAGGVAAAVGASGAGRASVEDAAALGTATAKEVAESARQHRVAAERRDGQRREALAKHHAETSGSEGEGGGAREGVEGGRRHGHRKGHGGRGKKSSLEEPAASQGAAVTDAGDAASGDGTSSTGAALNGEDVVAAASSKPSVSTGIDDDGVKAATRKLIDMGYQPKTKGHWASGHPRLDLKLKDTPRAYEAGIQLPLTTVDISKLRDLVLNMPDDMWTPERQRRENAAVDGRKDNMAKFKPGVEALYMVFSDQSTEHVYRFPYYDYFKEAIEPILEKVVGKEDINKVVRLQFARMKPGSEIKIHKDMGGYARFAHRIHLPIVTHPNVSFEVCPNEDGRKLGRRMSTAHNAASLSAEHDCVSIPMAEGMVFELNNRVSHLVLNKSNVKRVQMVVDVAEDPRSPRRLKPGTICNYERAVMVCPHENTLPDY</sequence>
<dbReference type="SUPFAM" id="SSF51197">
    <property type="entry name" value="Clavaminate synthase-like"/>
    <property type="match status" value="1"/>
</dbReference>
<dbReference type="InterPro" id="IPR015943">
    <property type="entry name" value="WD40/YVTN_repeat-like_dom_sf"/>
</dbReference>
<reference evidence="3" key="1">
    <citation type="journal article" date="2020" name="bioRxiv">
        <title>Comparative genomics of Chlamydomonas.</title>
        <authorList>
            <person name="Craig R.J."/>
            <person name="Hasan A.R."/>
            <person name="Ness R.W."/>
            <person name="Keightley P.D."/>
        </authorList>
    </citation>
    <scope>NUCLEOTIDE SEQUENCE</scope>
    <source>
        <strain evidence="3">CCAP 11/173</strain>
    </source>
</reference>
<evidence type="ECO:0000313" key="3">
    <source>
        <dbReference type="EMBL" id="KAG2448960.1"/>
    </source>
</evidence>
<keyword evidence="2" id="KW-0472">Membrane</keyword>
<feature type="compositionally biased region" description="Basic and acidic residues" evidence="1">
    <location>
        <begin position="50"/>
        <end position="64"/>
    </location>
</feature>
<proteinExistence type="predicted"/>
<evidence type="ECO:0000256" key="2">
    <source>
        <dbReference type="SAM" id="Phobius"/>
    </source>
</evidence>
<feature type="region of interest" description="Disordered" evidence="1">
    <location>
        <begin position="50"/>
        <end position="86"/>
    </location>
</feature>
<dbReference type="Gene3D" id="2.60.120.330">
    <property type="entry name" value="B-lactam Antibiotic, Isopenicillin N Synthase, Chain"/>
    <property type="match status" value="1"/>
</dbReference>
<dbReference type="AlphaFoldDB" id="A0A835WK78"/>